<dbReference type="PRINTS" id="PR00039">
    <property type="entry name" value="HTHLYSR"/>
</dbReference>
<dbReference type="Gene3D" id="1.10.10.10">
    <property type="entry name" value="Winged helix-like DNA-binding domain superfamily/Winged helix DNA-binding domain"/>
    <property type="match status" value="1"/>
</dbReference>
<evidence type="ECO:0000259" key="5">
    <source>
        <dbReference type="PROSITE" id="PS50931"/>
    </source>
</evidence>
<comment type="similarity">
    <text evidence="1">Belongs to the LysR transcriptional regulatory family.</text>
</comment>
<dbReference type="Pfam" id="PF00126">
    <property type="entry name" value="HTH_1"/>
    <property type="match status" value="1"/>
</dbReference>
<evidence type="ECO:0000313" key="7">
    <source>
        <dbReference type="Proteomes" id="UP000032568"/>
    </source>
</evidence>
<dbReference type="EMBL" id="CP059735">
    <property type="protein sequence ID" value="WDD97508.1"/>
    <property type="molecule type" value="Genomic_DNA"/>
</dbReference>
<dbReference type="InterPro" id="IPR058163">
    <property type="entry name" value="LysR-type_TF_proteobact-type"/>
</dbReference>
<keyword evidence="7" id="KW-1185">Reference proteome</keyword>
<name>A0AAF0C209_9GAMM</name>
<feature type="domain" description="HTH lysR-type" evidence="5">
    <location>
        <begin position="1"/>
        <end position="62"/>
    </location>
</feature>
<reference evidence="6 7" key="1">
    <citation type="journal article" date="2015" name="Genome Announc.">
        <title>Draft Genome Sequences of Marine Isolates of Thalassomonas viridans and Thalassomonas actiniarum.</title>
        <authorList>
            <person name="Olonade I."/>
            <person name="van Zyl L.J."/>
            <person name="Trindade M."/>
        </authorList>
    </citation>
    <scope>NUCLEOTIDE SEQUENCE [LARGE SCALE GENOMIC DNA]</scope>
    <source>
        <strain evidence="6 7">A5K-106</strain>
    </source>
</reference>
<dbReference type="FunFam" id="1.10.10.10:FF:000001">
    <property type="entry name" value="LysR family transcriptional regulator"/>
    <property type="match status" value="1"/>
</dbReference>
<evidence type="ECO:0000256" key="1">
    <source>
        <dbReference type="ARBA" id="ARBA00009437"/>
    </source>
</evidence>
<gene>
    <name evidence="6" type="ORF">SG35_019600</name>
</gene>
<evidence type="ECO:0000313" key="6">
    <source>
        <dbReference type="EMBL" id="WDD97508.1"/>
    </source>
</evidence>
<dbReference type="Gene3D" id="3.40.190.290">
    <property type="match status" value="1"/>
</dbReference>
<dbReference type="InterPro" id="IPR036390">
    <property type="entry name" value="WH_DNA-bd_sf"/>
</dbReference>
<keyword evidence="4" id="KW-0804">Transcription</keyword>
<dbReference type="PANTHER" id="PTHR30537:SF1">
    <property type="entry name" value="HTH-TYPE TRANSCRIPTIONAL REGULATOR PGRR"/>
    <property type="match status" value="1"/>
</dbReference>
<dbReference type="SUPFAM" id="SSF46785">
    <property type="entry name" value="Winged helix' DNA-binding domain"/>
    <property type="match status" value="1"/>
</dbReference>
<dbReference type="KEGG" id="tact:SG35_019600"/>
<dbReference type="Pfam" id="PF03466">
    <property type="entry name" value="LysR_substrate"/>
    <property type="match status" value="1"/>
</dbReference>
<evidence type="ECO:0000256" key="4">
    <source>
        <dbReference type="ARBA" id="ARBA00023163"/>
    </source>
</evidence>
<dbReference type="CDD" id="cd08422">
    <property type="entry name" value="PBP2_CrgA_like"/>
    <property type="match status" value="1"/>
</dbReference>
<evidence type="ECO:0000256" key="3">
    <source>
        <dbReference type="ARBA" id="ARBA00023125"/>
    </source>
</evidence>
<dbReference type="GO" id="GO:0006351">
    <property type="term" value="P:DNA-templated transcription"/>
    <property type="evidence" value="ECO:0007669"/>
    <property type="project" value="TreeGrafter"/>
</dbReference>
<dbReference type="PANTHER" id="PTHR30537">
    <property type="entry name" value="HTH-TYPE TRANSCRIPTIONAL REGULATOR"/>
    <property type="match status" value="1"/>
</dbReference>
<protein>
    <submittedName>
        <fullName evidence="6">LysR family transcriptional regulator</fullName>
    </submittedName>
</protein>
<reference evidence="6 7" key="2">
    <citation type="journal article" date="2022" name="Mar. Drugs">
        <title>Bioassay-Guided Fractionation Leads to the Detection of Cholic Acid Generated by the Rare Thalassomonas sp.</title>
        <authorList>
            <person name="Pheiffer F."/>
            <person name="Schneider Y.K."/>
            <person name="Hansen E.H."/>
            <person name="Andersen J.H."/>
            <person name="Isaksson J."/>
            <person name="Busche T."/>
            <person name="R C."/>
            <person name="Kalinowski J."/>
            <person name="Zyl L.V."/>
            <person name="Trindade M."/>
        </authorList>
    </citation>
    <scope>NUCLEOTIDE SEQUENCE [LARGE SCALE GENOMIC DNA]</scope>
    <source>
        <strain evidence="6 7">A5K-106</strain>
    </source>
</reference>
<keyword evidence="2" id="KW-0805">Transcription regulation</keyword>
<dbReference type="GO" id="GO:0043565">
    <property type="term" value="F:sequence-specific DNA binding"/>
    <property type="evidence" value="ECO:0007669"/>
    <property type="project" value="TreeGrafter"/>
</dbReference>
<sequence>MNNLKLLPWLLTFAEVAQRKSFTQAAKQLGLSKSAVSQQIKRLEQHLGQQLLSRHTRGMSLTGTGEKLLGRCELLQAQVDLALEEVNSSKEAPSGTFALTIPHSCERDIVIPALNQLCSEFPKIEPKILVTDEAKDLIKDKLDVAIYGGKLKDSNYRALPLGSMREVFCAAPGYISQKGLPERPEDMAAHRWISPPWQGSNITFYPNHDLGRGISMTFDAFAHTNTLPSALEMALQNMGIALLPEVALQSHIREGRLIRVLPAYQGAQWDFHLVHRFQGEKPVHITRFYQLVRHFFDKAHLAVN</sequence>
<dbReference type="AlphaFoldDB" id="A0AAF0C209"/>
<evidence type="ECO:0000256" key="2">
    <source>
        <dbReference type="ARBA" id="ARBA00023015"/>
    </source>
</evidence>
<dbReference type="RefSeq" id="WP_044832007.1">
    <property type="nucleotide sequence ID" value="NZ_CP059735.1"/>
</dbReference>
<accession>A0AAF0C209</accession>
<dbReference type="InterPro" id="IPR005119">
    <property type="entry name" value="LysR_subst-bd"/>
</dbReference>
<dbReference type="Proteomes" id="UP000032568">
    <property type="component" value="Chromosome"/>
</dbReference>
<keyword evidence="3" id="KW-0238">DNA-binding</keyword>
<proteinExistence type="inferred from homology"/>
<dbReference type="InterPro" id="IPR000847">
    <property type="entry name" value="LysR_HTH_N"/>
</dbReference>
<dbReference type="GO" id="GO:0003700">
    <property type="term" value="F:DNA-binding transcription factor activity"/>
    <property type="evidence" value="ECO:0007669"/>
    <property type="project" value="InterPro"/>
</dbReference>
<dbReference type="PROSITE" id="PS50931">
    <property type="entry name" value="HTH_LYSR"/>
    <property type="match status" value="1"/>
</dbReference>
<dbReference type="SUPFAM" id="SSF53850">
    <property type="entry name" value="Periplasmic binding protein-like II"/>
    <property type="match status" value="1"/>
</dbReference>
<organism evidence="6 7">
    <name type="scientific">Thalassomonas actiniarum</name>
    <dbReference type="NCBI Taxonomy" id="485447"/>
    <lineage>
        <taxon>Bacteria</taxon>
        <taxon>Pseudomonadati</taxon>
        <taxon>Pseudomonadota</taxon>
        <taxon>Gammaproteobacteria</taxon>
        <taxon>Alteromonadales</taxon>
        <taxon>Colwelliaceae</taxon>
        <taxon>Thalassomonas</taxon>
    </lineage>
</organism>
<dbReference type="InterPro" id="IPR036388">
    <property type="entry name" value="WH-like_DNA-bd_sf"/>
</dbReference>